<dbReference type="GeneID" id="73469390"/>
<feature type="compositionally biased region" description="Basic and acidic residues" evidence="1">
    <location>
        <begin position="240"/>
        <end position="253"/>
    </location>
</feature>
<protein>
    <submittedName>
        <fullName evidence="3">DBR1</fullName>
    </submittedName>
</protein>
<evidence type="ECO:0000259" key="2">
    <source>
        <dbReference type="SMART" id="SM01124"/>
    </source>
</evidence>
<reference evidence="3 4" key="1">
    <citation type="journal article" date="2021" name="DNA Res.">
        <title>Genome analysis of Candida subhashii reveals its hybrid nature and dual mitochondrial genome conformations.</title>
        <authorList>
            <person name="Mixao V."/>
            <person name="Hegedusova E."/>
            <person name="Saus E."/>
            <person name="Pryszcz L.P."/>
            <person name="Cillingova A."/>
            <person name="Nosek J."/>
            <person name="Gabaldon T."/>
        </authorList>
    </citation>
    <scope>NUCLEOTIDE SEQUENCE [LARGE SCALE GENOMIC DNA]</scope>
    <source>
        <strain evidence="3 4">CBS 10753</strain>
    </source>
</reference>
<feature type="region of interest" description="Disordered" evidence="1">
    <location>
        <begin position="240"/>
        <end position="279"/>
    </location>
</feature>
<dbReference type="EMBL" id="JAGSYN010000114">
    <property type="protein sequence ID" value="KAG7663901.1"/>
    <property type="molecule type" value="Genomic_DNA"/>
</dbReference>
<dbReference type="SMART" id="SM01124">
    <property type="entry name" value="DBR1"/>
    <property type="match status" value="1"/>
</dbReference>
<dbReference type="GO" id="GO:0005634">
    <property type="term" value="C:nucleus"/>
    <property type="evidence" value="ECO:0007669"/>
    <property type="project" value="TreeGrafter"/>
</dbReference>
<proteinExistence type="predicted"/>
<dbReference type="Proteomes" id="UP000694255">
    <property type="component" value="Unassembled WGS sequence"/>
</dbReference>
<dbReference type="GO" id="GO:0008419">
    <property type="term" value="F:RNA lariat debranching enzyme activity"/>
    <property type="evidence" value="ECO:0007669"/>
    <property type="project" value="TreeGrafter"/>
</dbReference>
<dbReference type="AlphaFoldDB" id="A0A8J5UNV1"/>
<evidence type="ECO:0000256" key="1">
    <source>
        <dbReference type="SAM" id="MobiDB-lite"/>
    </source>
</evidence>
<evidence type="ECO:0000313" key="3">
    <source>
        <dbReference type="EMBL" id="KAG7663901.1"/>
    </source>
</evidence>
<sequence length="484" mass="55933">MPTLKIAIQGCCHGELNKIYSTLPSQTELLLIGGDFQSIRTPTDLSTLNVPNKYKKLGDFPDYYHGKKLAPVLTIFIGGNHECSSYLQELKYGGWVAPNIYYLGEFGSVWYKGIQICGWSGIFNYSTFMKNDLYVEKVPYDNWSIRSVYHQKLNNFVKMYMMNHDLDVVLSHDWPIGIEVYGNKAGLLKRKPFFREDIEKGELGSPLNKFLLHYLRPRFWYSAHLHTKFEAIVEYKQENDSGKKGDVKNKEAIELDMDEPETTTKNAAEISLDMDDELPISKNRDELSLDMDDEGPSTSENEIPLDIDQSQAKQFEQTLHVSPIRPPQQTSKRLSTTTTTTQFLALDKCGRARHHITSREIEIVHTDHPSYKNPGKLYYSKRSIAINKTVENYLSSHSMNFKSINTRKIIQDPYNLVLVNELLPLVNLELNKLNKLPEEDFIIPENFQKVDNIDKNKEVRYYPNNQTQEYCDRFQIPFPGVFTP</sequence>
<accession>A0A8J5UNV1</accession>
<dbReference type="PANTHER" id="PTHR12849:SF0">
    <property type="entry name" value="LARIAT DEBRANCHING ENZYME"/>
    <property type="match status" value="1"/>
</dbReference>
<comment type="caution">
    <text evidence="3">The sequence shown here is derived from an EMBL/GenBank/DDBJ whole genome shotgun (WGS) entry which is preliminary data.</text>
</comment>
<name>A0A8J5UNV1_9ASCO</name>
<organism evidence="3 4">
    <name type="scientific">[Candida] subhashii</name>
    <dbReference type="NCBI Taxonomy" id="561895"/>
    <lineage>
        <taxon>Eukaryota</taxon>
        <taxon>Fungi</taxon>
        <taxon>Dikarya</taxon>
        <taxon>Ascomycota</taxon>
        <taxon>Saccharomycotina</taxon>
        <taxon>Pichiomycetes</taxon>
        <taxon>Debaryomycetaceae</taxon>
        <taxon>Spathaspora</taxon>
    </lineage>
</organism>
<dbReference type="Pfam" id="PF05011">
    <property type="entry name" value="DBR1"/>
    <property type="match status" value="1"/>
</dbReference>
<dbReference type="OrthoDB" id="407609at2759"/>
<dbReference type="PANTHER" id="PTHR12849">
    <property type="entry name" value="RNA LARIAT DEBRANCHING ENZYME"/>
    <property type="match status" value="1"/>
</dbReference>
<evidence type="ECO:0000313" key="4">
    <source>
        <dbReference type="Proteomes" id="UP000694255"/>
    </source>
</evidence>
<dbReference type="InterPro" id="IPR007708">
    <property type="entry name" value="DBR1_C"/>
</dbReference>
<feature type="domain" description="Lariat debranching enzyme C-terminal" evidence="2">
    <location>
        <begin position="325"/>
        <end position="480"/>
    </location>
</feature>
<dbReference type="GO" id="GO:0000398">
    <property type="term" value="P:mRNA splicing, via spliceosome"/>
    <property type="evidence" value="ECO:0007669"/>
    <property type="project" value="TreeGrafter"/>
</dbReference>
<gene>
    <name evidence="3" type="ORF">J8A68_002589</name>
</gene>
<keyword evidence="4" id="KW-1185">Reference proteome</keyword>
<dbReference type="RefSeq" id="XP_049264133.1">
    <property type="nucleotide sequence ID" value="XM_049406356.1"/>
</dbReference>